<reference evidence="2 3" key="1">
    <citation type="submission" date="2016-12" db="EMBL/GenBank/DDBJ databases">
        <title>The new phylogeny of genus Mycobacterium.</title>
        <authorList>
            <person name="Tortoli E."/>
            <person name="Trovato A."/>
            <person name="Cirillo D.M."/>
        </authorList>
    </citation>
    <scope>NUCLEOTIDE SEQUENCE [LARGE SCALE GENOMIC DNA]</scope>
    <source>
        <strain evidence="2 3">DSM 44223</strain>
    </source>
</reference>
<name>A0A1X0IUD9_MYCRH</name>
<organism evidence="2 3">
    <name type="scientific">Mycolicibacterium rhodesiae</name>
    <name type="common">Mycobacterium rhodesiae</name>
    <dbReference type="NCBI Taxonomy" id="36814"/>
    <lineage>
        <taxon>Bacteria</taxon>
        <taxon>Bacillati</taxon>
        <taxon>Actinomycetota</taxon>
        <taxon>Actinomycetes</taxon>
        <taxon>Mycobacteriales</taxon>
        <taxon>Mycobacteriaceae</taxon>
        <taxon>Mycolicibacterium</taxon>
    </lineage>
</organism>
<proteinExistence type="predicted"/>
<keyword evidence="1" id="KW-0812">Transmembrane</keyword>
<feature type="transmembrane region" description="Helical" evidence="1">
    <location>
        <begin position="79"/>
        <end position="106"/>
    </location>
</feature>
<feature type="transmembrane region" description="Helical" evidence="1">
    <location>
        <begin position="112"/>
        <end position="133"/>
    </location>
</feature>
<protein>
    <submittedName>
        <fullName evidence="2">Uncharacterized protein</fullName>
    </submittedName>
</protein>
<keyword evidence="1" id="KW-1133">Transmembrane helix</keyword>
<dbReference type="AlphaFoldDB" id="A0A1X0IUD9"/>
<accession>A0A1X0IUD9</accession>
<keyword evidence="1" id="KW-0472">Membrane</keyword>
<dbReference type="Proteomes" id="UP000192534">
    <property type="component" value="Unassembled WGS sequence"/>
</dbReference>
<gene>
    <name evidence="2" type="ORF">BST42_15420</name>
</gene>
<evidence type="ECO:0000256" key="1">
    <source>
        <dbReference type="SAM" id="Phobius"/>
    </source>
</evidence>
<sequence>MTIRGWTWLQWAVAVLAALGAAVVVAVPSALISNPFFLRMTPVPWWSYAVWALTAALTGLLVASYVRRPDHENLSPARAGVFANVASLLAVGCPVCNKLVVAALGVSGALSVWAPLQPLIAVASLALLGWAVWRRLSTPTQCPIPSARVAATPGEQAQSALEGIRPQ</sequence>
<evidence type="ECO:0000313" key="3">
    <source>
        <dbReference type="Proteomes" id="UP000192534"/>
    </source>
</evidence>
<comment type="caution">
    <text evidence="2">The sequence shown here is derived from an EMBL/GenBank/DDBJ whole genome shotgun (WGS) entry which is preliminary data.</text>
</comment>
<feature type="transmembrane region" description="Helical" evidence="1">
    <location>
        <begin position="45"/>
        <end position="67"/>
    </location>
</feature>
<dbReference type="EMBL" id="MVIH01000006">
    <property type="protein sequence ID" value="ORB52343.1"/>
    <property type="molecule type" value="Genomic_DNA"/>
</dbReference>
<dbReference type="OrthoDB" id="166777at2"/>
<dbReference type="RefSeq" id="WP_083120175.1">
    <property type="nucleotide sequence ID" value="NZ_JACKUO010000026.1"/>
</dbReference>
<evidence type="ECO:0000313" key="2">
    <source>
        <dbReference type="EMBL" id="ORB52343.1"/>
    </source>
</evidence>
<keyword evidence="3" id="KW-1185">Reference proteome</keyword>